<dbReference type="InterPro" id="IPR036047">
    <property type="entry name" value="F-box-like_dom_sf"/>
</dbReference>
<dbReference type="InterPro" id="IPR001611">
    <property type="entry name" value="Leu-rich_rpt"/>
</dbReference>
<dbReference type="GO" id="GO:0031146">
    <property type="term" value="P:SCF-dependent proteasomal ubiquitin-dependent protein catabolic process"/>
    <property type="evidence" value="ECO:0007669"/>
    <property type="project" value="TreeGrafter"/>
</dbReference>
<evidence type="ECO:0000313" key="2">
    <source>
        <dbReference type="Proteomes" id="UP001179952"/>
    </source>
</evidence>
<sequence>MFGSLSEWILHWGLRSNTVTDPDGASIRQEHIELTVIPEWDSLSEDIWDYIFQRVDEYDFDAISRTCKLFLSLTDRSRTMLTIFDQTVAVGILRRCRNIKRINVHRRMRGDPNLLLHDISTSGVAIEALHLSSQEFPSSSVREAGEGTLGRTLKILICKSIRWPLMDKDLFAISEAFPALEELEIDWGHYVTDAGIEALASKLAHLRKINVSWCCRVSDASLSALSSDCASLSEVHLPHCGSLSGDGIASFIAQKPKLVSFSVIIYDFPGFAGGKSLQCLHINSSFLSDDNLHSIAESRLPLRELCLPFCHGFSLTGLDMLLQAYPSLSRVDFTWFDILTDESMALLASHLREVTTIDLSYCSKLSKLTFMCLVKCCPLLEELQMEGLVLVGVVPSVLLLCETAKSTP</sequence>
<keyword evidence="2" id="KW-1185">Reference proteome</keyword>
<evidence type="ECO:0000313" key="1">
    <source>
        <dbReference type="EMBL" id="KAK1276613.1"/>
    </source>
</evidence>
<protein>
    <submittedName>
        <fullName evidence="1">Uncharacterized protein</fullName>
    </submittedName>
</protein>
<accession>A0AAV9BIN5</accession>
<proteinExistence type="predicted"/>
<reference evidence="1" key="1">
    <citation type="journal article" date="2023" name="Nat. Commun.">
        <title>Diploid and tetraploid genomes of Acorus and the evolution of monocots.</title>
        <authorList>
            <person name="Ma L."/>
            <person name="Liu K.W."/>
            <person name="Li Z."/>
            <person name="Hsiao Y.Y."/>
            <person name="Qi Y."/>
            <person name="Fu T."/>
            <person name="Tang G.D."/>
            <person name="Zhang D."/>
            <person name="Sun W.H."/>
            <person name="Liu D.K."/>
            <person name="Li Y."/>
            <person name="Chen G.Z."/>
            <person name="Liu X.D."/>
            <person name="Liao X.Y."/>
            <person name="Jiang Y.T."/>
            <person name="Yu X."/>
            <person name="Hao Y."/>
            <person name="Huang J."/>
            <person name="Zhao X.W."/>
            <person name="Ke S."/>
            <person name="Chen Y.Y."/>
            <person name="Wu W.L."/>
            <person name="Hsu J.L."/>
            <person name="Lin Y.F."/>
            <person name="Huang M.D."/>
            <person name="Li C.Y."/>
            <person name="Huang L."/>
            <person name="Wang Z.W."/>
            <person name="Zhao X."/>
            <person name="Zhong W.Y."/>
            <person name="Peng D.H."/>
            <person name="Ahmad S."/>
            <person name="Lan S."/>
            <person name="Zhang J.S."/>
            <person name="Tsai W.C."/>
            <person name="Van de Peer Y."/>
            <person name="Liu Z.J."/>
        </authorList>
    </citation>
    <scope>NUCLEOTIDE SEQUENCE</scope>
    <source>
        <strain evidence="1">SCP</strain>
    </source>
</reference>
<dbReference type="SUPFAM" id="SSF52047">
    <property type="entry name" value="RNI-like"/>
    <property type="match status" value="1"/>
</dbReference>
<dbReference type="PANTHER" id="PTHR13318">
    <property type="entry name" value="PARTNER OF PAIRED, ISOFORM B-RELATED"/>
    <property type="match status" value="1"/>
</dbReference>
<dbReference type="Proteomes" id="UP001179952">
    <property type="component" value="Unassembled WGS sequence"/>
</dbReference>
<dbReference type="PANTHER" id="PTHR13318:SF190">
    <property type="entry name" value="PARTNER OF PAIRED, ISOFORM B"/>
    <property type="match status" value="1"/>
</dbReference>
<dbReference type="Gene3D" id="3.80.10.10">
    <property type="entry name" value="Ribonuclease Inhibitor"/>
    <property type="match status" value="2"/>
</dbReference>
<dbReference type="AlphaFoldDB" id="A0AAV9BIN5"/>
<organism evidence="1 2">
    <name type="scientific">Acorus gramineus</name>
    <name type="common">Dwarf sweet flag</name>
    <dbReference type="NCBI Taxonomy" id="55184"/>
    <lineage>
        <taxon>Eukaryota</taxon>
        <taxon>Viridiplantae</taxon>
        <taxon>Streptophyta</taxon>
        <taxon>Embryophyta</taxon>
        <taxon>Tracheophyta</taxon>
        <taxon>Spermatophyta</taxon>
        <taxon>Magnoliopsida</taxon>
        <taxon>Liliopsida</taxon>
        <taxon>Acoraceae</taxon>
        <taxon>Acorus</taxon>
    </lineage>
</organism>
<dbReference type="InterPro" id="IPR032675">
    <property type="entry name" value="LRR_dom_sf"/>
</dbReference>
<name>A0AAV9BIN5_ACOGR</name>
<dbReference type="SMART" id="SM00367">
    <property type="entry name" value="LRR_CC"/>
    <property type="match status" value="5"/>
</dbReference>
<dbReference type="InterPro" id="IPR006553">
    <property type="entry name" value="Leu-rich_rpt_Cys-con_subtyp"/>
</dbReference>
<dbReference type="GO" id="GO:0019005">
    <property type="term" value="C:SCF ubiquitin ligase complex"/>
    <property type="evidence" value="ECO:0007669"/>
    <property type="project" value="TreeGrafter"/>
</dbReference>
<reference evidence="1" key="2">
    <citation type="submission" date="2023-06" db="EMBL/GenBank/DDBJ databases">
        <authorList>
            <person name="Ma L."/>
            <person name="Liu K.-W."/>
            <person name="Li Z."/>
            <person name="Hsiao Y.-Y."/>
            <person name="Qi Y."/>
            <person name="Fu T."/>
            <person name="Tang G."/>
            <person name="Zhang D."/>
            <person name="Sun W.-H."/>
            <person name="Liu D.-K."/>
            <person name="Li Y."/>
            <person name="Chen G.-Z."/>
            <person name="Liu X.-D."/>
            <person name="Liao X.-Y."/>
            <person name="Jiang Y.-T."/>
            <person name="Yu X."/>
            <person name="Hao Y."/>
            <person name="Huang J."/>
            <person name="Zhao X.-W."/>
            <person name="Ke S."/>
            <person name="Chen Y.-Y."/>
            <person name="Wu W.-L."/>
            <person name="Hsu J.-L."/>
            <person name="Lin Y.-F."/>
            <person name="Huang M.-D."/>
            <person name="Li C.-Y."/>
            <person name="Huang L."/>
            <person name="Wang Z.-W."/>
            <person name="Zhao X."/>
            <person name="Zhong W.-Y."/>
            <person name="Peng D.-H."/>
            <person name="Ahmad S."/>
            <person name="Lan S."/>
            <person name="Zhang J.-S."/>
            <person name="Tsai W.-C."/>
            <person name="Van De Peer Y."/>
            <person name="Liu Z.-J."/>
        </authorList>
    </citation>
    <scope>NUCLEOTIDE SEQUENCE</scope>
    <source>
        <strain evidence="1">SCP</strain>
        <tissue evidence="1">Leaves</tissue>
    </source>
</reference>
<dbReference type="Pfam" id="PF13516">
    <property type="entry name" value="LRR_6"/>
    <property type="match status" value="1"/>
</dbReference>
<dbReference type="SUPFAM" id="SSF81383">
    <property type="entry name" value="F-box domain"/>
    <property type="match status" value="1"/>
</dbReference>
<dbReference type="EMBL" id="JAUJYN010000003">
    <property type="protein sequence ID" value="KAK1276613.1"/>
    <property type="molecule type" value="Genomic_DNA"/>
</dbReference>
<comment type="caution">
    <text evidence="1">The sequence shown here is derived from an EMBL/GenBank/DDBJ whole genome shotgun (WGS) entry which is preliminary data.</text>
</comment>
<gene>
    <name evidence="1" type="ORF">QJS04_geneDACA003776</name>
</gene>